<dbReference type="SUPFAM" id="SSF48726">
    <property type="entry name" value="Immunoglobulin"/>
    <property type="match status" value="1"/>
</dbReference>
<reference evidence="4 5" key="1">
    <citation type="submission" date="2021-04" db="EMBL/GenBank/DDBJ databases">
        <authorList>
            <consortium name="Wellcome Sanger Institute Data Sharing"/>
        </authorList>
    </citation>
    <scope>NUCLEOTIDE SEQUENCE [LARGE SCALE GENOMIC DNA]</scope>
</reference>
<dbReference type="InterPro" id="IPR013783">
    <property type="entry name" value="Ig-like_fold"/>
</dbReference>
<keyword evidence="2" id="KW-0732">Signal</keyword>
<gene>
    <name evidence="4" type="primary">CD83</name>
</gene>
<dbReference type="Gene3D" id="2.60.40.10">
    <property type="entry name" value="Immunoglobulins"/>
    <property type="match status" value="1"/>
</dbReference>
<evidence type="ECO:0000256" key="2">
    <source>
        <dbReference type="SAM" id="SignalP"/>
    </source>
</evidence>
<keyword evidence="1" id="KW-0472">Membrane</keyword>
<dbReference type="InterPro" id="IPR036179">
    <property type="entry name" value="Ig-like_dom_sf"/>
</dbReference>
<dbReference type="Ensembl" id="ENSATET00000079552.1">
    <property type="protein sequence ID" value="ENSATEP00000075653.1"/>
    <property type="gene ID" value="ENSATEG00000031155.1"/>
</dbReference>
<keyword evidence="1" id="KW-1133">Transmembrane helix</keyword>
<evidence type="ECO:0000313" key="5">
    <source>
        <dbReference type="Proteomes" id="UP000265040"/>
    </source>
</evidence>
<name>A0AAQ6IPS8_ANATE</name>
<dbReference type="PROSITE" id="PS50835">
    <property type="entry name" value="IG_LIKE"/>
    <property type="match status" value="1"/>
</dbReference>
<dbReference type="GeneTree" id="ENSGT00510000051337"/>
<dbReference type="RefSeq" id="XP_026227902.1">
    <property type="nucleotide sequence ID" value="XM_026372117.1"/>
</dbReference>
<evidence type="ECO:0000259" key="3">
    <source>
        <dbReference type="PROSITE" id="PS50835"/>
    </source>
</evidence>
<feature type="signal peptide" evidence="2">
    <location>
        <begin position="1"/>
        <end position="21"/>
    </location>
</feature>
<sequence>MRSPQFLILDLFSLCVCLAAGKSVSEDRLEVDSVSGSDCSLPCTAVLKAGVQYRAVRWYKVGEAPSPRLSGLLTRDFDNGTTRWYNGVEREVELDVESRSIFLPNVTCDDSGVYMCHLAAPVGEQNREGLVLLTLTDCADKAAEQAMTDTYLVIFASAVLMLALLIFLISYGSLKNILKDRNKITKKVIHLNAPLRPLQKRDLKLIYTLGPKTSTMKHVCV</sequence>
<dbReference type="InterPro" id="IPR007110">
    <property type="entry name" value="Ig-like_dom"/>
</dbReference>
<dbReference type="AlphaFoldDB" id="A0AAQ6IPS8"/>
<organism evidence="4 5">
    <name type="scientific">Anabas testudineus</name>
    <name type="common">Climbing perch</name>
    <name type="synonym">Anthias testudineus</name>
    <dbReference type="NCBI Taxonomy" id="64144"/>
    <lineage>
        <taxon>Eukaryota</taxon>
        <taxon>Metazoa</taxon>
        <taxon>Chordata</taxon>
        <taxon>Craniata</taxon>
        <taxon>Vertebrata</taxon>
        <taxon>Euteleostomi</taxon>
        <taxon>Actinopterygii</taxon>
        <taxon>Neopterygii</taxon>
        <taxon>Teleostei</taxon>
        <taxon>Neoteleostei</taxon>
        <taxon>Acanthomorphata</taxon>
        <taxon>Anabantaria</taxon>
        <taxon>Anabantiformes</taxon>
        <taxon>Anabantoidei</taxon>
        <taxon>Anabantidae</taxon>
        <taxon>Anabas</taxon>
    </lineage>
</organism>
<feature type="chain" id="PRO_5043916281" description="Ig-like domain-containing protein" evidence="2">
    <location>
        <begin position="22"/>
        <end position="221"/>
    </location>
</feature>
<accession>A0AAQ6IPS8</accession>
<protein>
    <recommendedName>
        <fullName evidence="3">Ig-like domain-containing protein</fullName>
    </recommendedName>
</protein>
<reference evidence="4" key="2">
    <citation type="submission" date="2025-08" db="UniProtKB">
        <authorList>
            <consortium name="Ensembl"/>
        </authorList>
    </citation>
    <scope>IDENTIFICATION</scope>
</reference>
<keyword evidence="1" id="KW-0812">Transmembrane</keyword>
<proteinExistence type="predicted"/>
<evidence type="ECO:0000256" key="1">
    <source>
        <dbReference type="SAM" id="Phobius"/>
    </source>
</evidence>
<keyword evidence="5" id="KW-1185">Reference proteome</keyword>
<dbReference type="PANTHER" id="PTHR15193:SF1">
    <property type="entry name" value="CD83 ANTIGEN"/>
    <property type="match status" value="1"/>
</dbReference>
<feature type="domain" description="Ig-like" evidence="3">
    <location>
        <begin position="4"/>
        <end position="116"/>
    </location>
</feature>
<evidence type="ECO:0000313" key="4">
    <source>
        <dbReference type="Ensembl" id="ENSATEP00000075653.1"/>
    </source>
</evidence>
<dbReference type="PANTHER" id="PTHR15193">
    <property type="entry name" value="CD83 ANTIGEN"/>
    <property type="match status" value="1"/>
</dbReference>
<dbReference type="GeneID" id="113170167"/>
<reference evidence="4" key="3">
    <citation type="submission" date="2025-09" db="UniProtKB">
        <authorList>
            <consortium name="Ensembl"/>
        </authorList>
    </citation>
    <scope>IDENTIFICATION</scope>
</reference>
<feature type="transmembrane region" description="Helical" evidence="1">
    <location>
        <begin position="151"/>
        <end position="174"/>
    </location>
</feature>
<dbReference type="Proteomes" id="UP000265040">
    <property type="component" value="Chromosome 16"/>
</dbReference>